<feature type="region of interest" description="Disordered" evidence="3">
    <location>
        <begin position="339"/>
        <end position="370"/>
    </location>
</feature>
<dbReference type="Proteomes" id="UP000765845">
    <property type="component" value="Unassembled WGS sequence"/>
</dbReference>
<sequence length="370" mass="41104">MSLFSTWRELRQKGIMGINERNADFVLRYNQRHLYPLVDDKILTKKKAIDNGIHVPPMYGIVDSEKQIGNFRQLIQDHRDFVIKPAQGAGGDGIMVIADQFEGYYRTTGGRLISAEDIEFHLSGVLSGIYSLGGHRDRALIEYRVIPDPIFSAISFEGVPDIRIIVLKGYPVLAMLRLPTRQSGGKANLHQGAIGVGVDLATGITLDGTWLNKKIQTHPDTTNPVRGVQLPYWEGFMSLATRCYELTGLGYIGVDMVLDKDLGPLMLELNARPGLNIQIANDTGLAARCRQVEAEIERLEQKGIKRAAASKRQKFCQTRFANPECAALAAQRAEEARLLEEQERKQREAEMPIVDAGVKVQVKTPPDGKG</sequence>
<evidence type="ECO:0000313" key="5">
    <source>
        <dbReference type="EMBL" id="NKI18358.1"/>
    </source>
</evidence>
<protein>
    <submittedName>
        <fullName evidence="5">Alpha-L-glutamate ligase-like protein</fullName>
    </submittedName>
</protein>
<dbReference type="NCBIfam" id="TIGR02291">
    <property type="entry name" value="rimK_rel_E_lig"/>
    <property type="match status" value="1"/>
</dbReference>
<dbReference type="InterPro" id="IPR011761">
    <property type="entry name" value="ATP-grasp"/>
</dbReference>
<comment type="caution">
    <text evidence="5">The sequence shown here is derived from an EMBL/GenBank/DDBJ whole genome shotgun (WGS) entry which is preliminary data.</text>
</comment>
<evidence type="ECO:0000256" key="1">
    <source>
        <dbReference type="ARBA" id="ARBA00023211"/>
    </source>
</evidence>
<evidence type="ECO:0000256" key="2">
    <source>
        <dbReference type="PROSITE-ProRule" id="PRU00409"/>
    </source>
</evidence>
<reference evidence="5 6" key="1">
    <citation type="submission" date="2020-04" db="EMBL/GenBank/DDBJ databases">
        <authorList>
            <person name="Yoon J."/>
        </authorList>
    </citation>
    <scope>NUCLEOTIDE SEQUENCE [LARGE SCALE GENOMIC DNA]</scope>
    <source>
        <strain evidence="5 6">KMU-166</strain>
    </source>
</reference>
<keyword evidence="6" id="KW-1185">Reference proteome</keyword>
<dbReference type="RefSeq" id="WP_168450872.1">
    <property type="nucleotide sequence ID" value="NZ_JAAWWK010000004.1"/>
</dbReference>
<evidence type="ECO:0000259" key="4">
    <source>
        <dbReference type="PROSITE" id="PS50975"/>
    </source>
</evidence>
<keyword evidence="2" id="KW-0547">Nucleotide-binding</keyword>
<dbReference type="PROSITE" id="PS50975">
    <property type="entry name" value="ATP_GRASP"/>
    <property type="match status" value="1"/>
</dbReference>
<dbReference type="Pfam" id="PF14397">
    <property type="entry name" value="ATPgrasp_ST"/>
    <property type="match status" value="1"/>
</dbReference>
<proteinExistence type="predicted"/>
<feature type="domain" description="ATP-grasp" evidence="4">
    <location>
        <begin position="45"/>
        <end position="300"/>
    </location>
</feature>
<dbReference type="EMBL" id="JAAWWK010000004">
    <property type="protein sequence ID" value="NKI18358.1"/>
    <property type="molecule type" value="Genomic_DNA"/>
</dbReference>
<dbReference type="Gene3D" id="3.30.470.20">
    <property type="entry name" value="ATP-grasp fold, B domain"/>
    <property type="match status" value="1"/>
</dbReference>
<dbReference type="InterPro" id="IPR011758">
    <property type="entry name" value="RimK-rel_E_lig"/>
</dbReference>
<organism evidence="5 6">
    <name type="scientific">Spongiibacter thalassae</name>
    <dbReference type="NCBI Taxonomy" id="2721624"/>
    <lineage>
        <taxon>Bacteria</taxon>
        <taxon>Pseudomonadati</taxon>
        <taxon>Pseudomonadota</taxon>
        <taxon>Gammaproteobacteria</taxon>
        <taxon>Cellvibrionales</taxon>
        <taxon>Spongiibacteraceae</taxon>
        <taxon>Spongiibacter</taxon>
    </lineage>
</organism>
<accession>A0ABX1GGS8</accession>
<evidence type="ECO:0000313" key="6">
    <source>
        <dbReference type="Proteomes" id="UP000765845"/>
    </source>
</evidence>
<dbReference type="SUPFAM" id="SSF56059">
    <property type="entry name" value="Glutathione synthetase ATP-binding domain-like"/>
    <property type="match status" value="1"/>
</dbReference>
<keyword evidence="2" id="KW-0067">ATP-binding</keyword>
<dbReference type="PANTHER" id="PTHR21621:SF0">
    <property type="entry name" value="BETA-CITRYLGLUTAMATE SYNTHASE B-RELATED"/>
    <property type="match status" value="1"/>
</dbReference>
<feature type="compositionally biased region" description="Basic and acidic residues" evidence="3">
    <location>
        <begin position="339"/>
        <end position="350"/>
    </location>
</feature>
<keyword evidence="1" id="KW-0464">Manganese</keyword>
<gene>
    <name evidence="5" type="ORF">HCU74_13155</name>
</gene>
<dbReference type="InterPro" id="IPR039523">
    <property type="entry name" value="RimK-rel_E_lig_ATP-grasp"/>
</dbReference>
<evidence type="ECO:0000256" key="3">
    <source>
        <dbReference type="SAM" id="MobiDB-lite"/>
    </source>
</evidence>
<name>A0ABX1GGS8_9GAMM</name>
<dbReference type="PANTHER" id="PTHR21621">
    <property type="entry name" value="RIBOSOMAL PROTEIN S6 MODIFICATION PROTEIN"/>
    <property type="match status" value="1"/>
</dbReference>